<sequence>MGLASTLSSEEQAQLDIMIQLGFSTLQMSIRITRLRCCPVLIYLHGRYKIIETSALIYILGPVCETVIENIPEKNPFCDESDVELEGFMPEVHDETDLDENHVDDDENEDAQSQTSSSTIPEEEYDFERGLQFSAVNGSESSDDEFDLETSKKPVVRRRRQPKKPSAPVAAEEDYELLQF</sequence>
<evidence type="ECO:0000313" key="4">
    <source>
        <dbReference type="Proteomes" id="UP000005237"/>
    </source>
</evidence>
<name>A0A8R1IJQ3_CAEJA</name>
<feature type="region of interest" description="Disordered" evidence="1">
    <location>
        <begin position="136"/>
        <end position="180"/>
    </location>
</feature>
<reference evidence="4" key="1">
    <citation type="submission" date="2010-08" db="EMBL/GenBank/DDBJ databases">
        <authorList>
            <consortium name="Caenorhabditis japonica Sequencing Consortium"/>
            <person name="Wilson R.K."/>
        </authorList>
    </citation>
    <scope>NUCLEOTIDE SEQUENCE [LARGE SCALE GENOMIC DNA]</scope>
    <source>
        <strain evidence="4">DF5081</strain>
    </source>
</reference>
<dbReference type="InterPro" id="IPR025898">
    <property type="entry name" value="Tc3_transposase_DNA-bd_dom"/>
</dbReference>
<protein>
    <submittedName>
        <fullName evidence="3">HTH_Tnp_Tc3_1 domain-containing protein</fullName>
    </submittedName>
</protein>
<organism evidence="3 4">
    <name type="scientific">Caenorhabditis japonica</name>
    <dbReference type="NCBI Taxonomy" id="281687"/>
    <lineage>
        <taxon>Eukaryota</taxon>
        <taxon>Metazoa</taxon>
        <taxon>Ecdysozoa</taxon>
        <taxon>Nematoda</taxon>
        <taxon>Chromadorea</taxon>
        <taxon>Rhabditida</taxon>
        <taxon>Rhabditina</taxon>
        <taxon>Rhabditomorpha</taxon>
        <taxon>Rhabditoidea</taxon>
        <taxon>Rhabditidae</taxon>
        <taxon>Peloderinae</taxon>
        <taxon>Caenorhabditis</taxon>
    </lineage>
</organism>
<feature type="region of interest" description="Disordered" evidence="1">
    <location>
        <begin position="88"/>
        <end position="124"/>
    </location>
</feature>
<feature type="compositionally biased region" description="Basic and acidic residues" evidence="1">
    <location>
        <begin position="91"/>
        <end position="101"/>
    </location>
</feature>
<feature type="compositionally biased region" description="Acidic residues" evidence="1">
    <location>
        <begin position="171"/>
        <end position="180"/>
    </location>
</feature>
<dbReference type="EnsemblMetazoa" id="CJA37631a.1">
    <property type="protein sequence ID" value="CJA37631a.1"/>
    <property type="gene ID" value="WBGene00213478"/>
</dbReference>
<evidence type="ECO:0000259" key="2">
    <source>
        <dbReference type="Pfam" id="PF11427"/>
    </source>
</evidence>
<reference evidence="3" key="2">
    <citation type="submission" date="2022-06" db="UniProtKB">
        <authorList>
            <consortium name="EnsemblMetazoa"/>
        </authorList>
    </citation>
    <scope>IDENTIFICATION</scope>
    <source>
        <strain evidence="3">DF5081</strain>
    </source>
</reference>
<dbReference type="GO" id="GO:0003677">
    <property type="term" value="F:DNA binding"/>
    <property type="evidence" value="ECO:0007669"/>
    <property type="project" value="InterPro"/>
</dbReference>
<proteinExistence type="predicted"/>
<dbReference type="Proteomes" id="UP000005237">
    <property type="component" value="Unassembled WGS sequence"/>
</dbReference>
<feature type="domain" description="Tc3 transposase DNA binding" evidence="2">
    <location>
        <begin position="5"/>
        <end position="38"/>
    </location>
</feature>
<evidence type="ECO:0000256" key="1">
    <source>
        <dbReference type="SAM" id="MobiDB-lite"/>
    </source>
</evidence>
<feature type="compositionally biased region" description="Polar residues" evidence="1">
    <location>
        <begin position="111"/>
        <end position="120"/>
    </location>
</feature>
<accession>A0A8R1IJQ3</accession>
<feature type="compositionally biased region" description="Basic residues" evidence="1">
    <location>
        <begin position="154"/>
        <end position="163"/>
    </location>
</feature>
<evidence type="ECO:0000313" key="3">
    <source>
        <dbReference type="EnsemblMetazoa" id="CJA37631a.1"/>
    </source>
</evidence>
<dbReference type="Gene3D" id="1.10.10.60">
    <property type="entry name" value="Homeodomain-like"/>
    <property type="match status" value="1"/>
</dbReference>
<dbReference type="Pfam" id="PF11427">
    <property type="entry name" value="HTH_Tnp_Tc3_1"/>
    <property type="match status" value="1"/>
</dbReference>
<dbReference type="AlphaFoldDB" id="A0A8R1IJQ3"/>
<keyword evidence="4" id="KW-1185">Reference proteome</keyword>